<feature type="transmembrane region" description="Helical" evidence="10">
    <location>
        <begin position="248"/>
        <end position="274"/>
    </location>
</feature>
<protein>
    <submittedName>
        <fullName evidence="11">Lipid II flippase MurJ</fullName>
    </submittedName>
</protein>
<keyword evidence="4" id="KW-0133">Cell shape</keyword>
<keyword evidence="3 10" id="KW-0812">Transmembrane</keyword>
<feature type="transmembrane region" description="Helical" evidence="10">
    <location>
        <begin position="418"/>
        <end position="439"/>
    </location>
</feature>
<dbReference type="GO" id="GO:0009252">
    <property type="term" value="P:peptidoglycan biosynthetic process"/>
    <property type="evidence" value="ECO:0007669"/>
    <property type="project" value="UniProtKB-KW"/>
</dbReference>
<comment type="subcellular location">
    <subcellularLocation>
        <location evidence="1">Cell membrane</location>
        <topology evidence="1">Multi-pass membrane protein</topology>
    </subcellularLocation>
</comment>
<reference evidence="12 13" key="1">
    <citation type="submission" date="2019-06" db="EMBL/GenBank/DDBJ databases">
        <authorList>
            <person name="Rodrigo-Torres L."/>
            <person name="Arahal R. D."/>
            <person name="Lucena T."/>
        </authorList>
    </citation>
    <scope>NUCLEOTIDE SEQUENCE [LARGE SCALE GENOMIC DNA]</scope>
    <source>
        <strain evidence="12 13">SW08-7</strain>
    </source>
</reference>
<dbReference type="AlphaFoldDB" id="A0A564FWP6"/>
<keyword evidence="6 10" id="KW-1133">Transmembrane helix</keyword>
<feature type="transmembrane region" description="Helical" evidence="10">
    <location>
        <begin position="209"/>
        <end position="228"/>
    </location>
</feature>
<proteinExistence type="inferred from homology"/>
<dbReference type="Pfam" id="PF03023">
    <property type="entry name" value="MurJ"/>
    <property type="match status" value="1"/>
</dbReference>
<dbReference type="PANTHER" id="PTHR30250:SF11">
    <property type="entry name" value="O-ANTIGEN TRANSPORTER-RELATED"/>
    <property type="match status" value="1"/>
</dbReference>
<keyword evidence="5" id="KW-0573">Peptidoglycan synthesis</keyword>
<dbReference type="InterPro" id="IPR004268">
    <property type="entry name" value="MurJ"/>
</dbReference>
<dbReference type="InterPro" id="IPR002797">
    <property type="entry name" value="Polysacc_synth"/>
</dbReference>
<feature type="transmembrane region" description="Helical" evidence="10">
    <location>
        <begin position="86"/>
        <end position="105"/>
    </location>
</feature>
<feature type="transmembrane region" description="Helical" evidence="10">
    <location>
        <begin position="153"/>
        <end position="171"/>
    </location>
</feature>
<evidence type="ECO:0000256" key="5">
    <source>
        <dbReference type="ARBA" id="ARBA00022984"/>
    </source>
</evidence>
<dbReference type="OrthoDB" id="4688147at2"/>
<feature type="transmembrane region" description="Helical" evidence="10">
    <location>
        <begin position="120"/>
        <end position="141"/>
    </location>
</feature>
<evidence type="ECO:0000256" key="3">
    <source>
        <dbReference type="ARBA" id="ARBA00022692"/>
    </source>
</evidence>
<evidence type="ECO:0000256" key="8">
    <source>
        <dbReference type="ARBA" id="ARBA00060041"/>
    </source>
</evidence>
<name>A0A564FWP6_9HYPH</name>
<evidence type="ECO:0000256" key="2">
    <source>
        <dbReference type="ARBA" id="ARBA00022475"/>
    </source>
</evidence>
<dbReference type="GO" id="GO:0005886">
    <property type="term" value="C:plasma membrane"/>
    <property type="evidence" value="ECO:0007669"/>
    <property type="project" value="UniProtKB-SubCell"/>
</dbReference>
<comment type="function">
    <text evidence="8">Involved in peptidoglycan biosynthesis. Transports lipid-linked peptidoglycan precursors from the inner to the outer leaflet of the cytoplasmic membrane.</text>
</comment>
<dbReference type="EMBL" id="BPQI01000012">
    <property type="protein sequence ID" value="GJD54717.1"/>
    <property type="molecule type" value="Genomic_DNA"/>
</dbReference>
<accession>A0A564FWP6</accession>
<evidence type="ECO:0000256" key="9">
    <source>
        <dbReference type="ARBA" id="ARBA00061532"/>
    </source>
</evidence>
<evidence type="ECO:0000256" key="7">
    <source>
        <dbReference type="ARBA" id="ARBA00023136"/>
    </source>
</evidence>
<dbReference type="EMBL" id="CABFVH010000011">
    <property type="protein sequence ID" value="VUF12585.1"/>
    <property type="molecule type" value="Genomic_DNA"/>
</dbReference>
<reference evidence="11" key="2">
    <citation type="journal article" date="2021" name="Front. Microbiol.">
        <title>Comprehensive Comparative Genomics and Phenotyping of Methylobacterium Species.</title>
        <authorList>
            <person name="Alessa O."/>
            <person name="Ogura Y."/>
            <person name="Fujitani Y."/>
            <person name="Takami H."/>
            <person name="Hayashi T."/>
            <person name="Sahin N."/>
            <person name="Tani A."/>
        </authorList>
    </citation>
    <scope>NUCLEOTIDE SEQUENCE</scope>
    <source>
        <strain evidence="11">DSM 22415</strain>
    </source>
</reference>
<keyword evidence="2" id="KW-1003">Cell membrane</keyword>
<dbReference type="InterPro" id="IPR050833">
    <property type="entry name" value="Poly_Biosynth_Transport"/>
</dbReference>
<dbReference type="Pfam" id="PF01943">
    <property type="entry name" value="Polysacc_synt"/>
    <property type="match status" value="1"/>
</dbReference>
<evidence type="ECO:0000256" key="1">
    <source>
        <dbReference type="ARBA" id="ARBA00004651"/>
    </source>
</evidence>
<feature type="transmembrane region" description="Helical" evidence="10">
    <location>
        <begin position="387"/>
        <end position="406"/>
    </location>
</feature>
<dbReference type="PANTHER" id="PTHR30250">
    <property type="entry name" value="PST FAMILY PREDICTED COLANIC ACID TRANSPORTER"/>
    <property type="match status" value="1"/>
</dbReference>
<reference evidence="11" key="3">
    <citation type="submission" date="2021-08" db="EMBL/GenBank/DDBJ databases">
        <authorList>
            <person name="Tani A."/>
            <person name="Ola A."/>
            <person name="Ogura Y."/>
            <person name="Katsura K."/>
            <person name="Hayashi T."/>
        </authorList>
    </citation>
    <scope>NUCLEOTIDE SEQUENCE</scope>
    <source>
        <strain evidence="11">DSM 22415</strain>
    </source>
</reference>
<sequence length="502" mass="52639">MASRFARNSLFSTLAGLATALGSFLSMVVVARLLGPSGTGMIAYALWLVTLSITFADLGIFQTLTRYLPELTAEGDDSAARNLASALLRPYLALAVLGGALFAWLGSQAAGPTPDSPGRIWWLIGLLFTLQFVASFGLGLLRGMQRFDTAAKLTVLSFLMQLAAVAAGCLLDGVEGALIGYCAGSLLPLGAILAALPRRPAVDPALRRRVLRFALFSWAGALTLAMVWSRLEIFFLQRYFGAETVALFTVGFTFANLASQGPLLLTGGLLAYFSESYGQRRTDQIRNAYASATRLMAFLLLPACFGLAAILPALLPLVYGPAYAAAVPTACVLVAGAAIGATGSVGSQMIYAHDRSDFIFASGLVGAALTILAGFLVVPHFGLMGAAVARTAIHAVMLGLGAWFITRRFGYPMPMRELCRLLVAALLCAGAASLCIHLVRDPRAAVVLAVASGAVVYLAAVRALGALPESDIARLQSLLGRIPGLVRGPMTGLLTLLAPRRA</sequence>
<organism evidence="12 13">
    <name type="scientific">Methylobacterium dankookense</name>
    <dbReference type="NCBI Taxonomy" id="560405"/>
    <lineage>
        <taxon>Bacteria</taxon>
        <taxon>Pseudomonadati</taxon>
        <taxon>Pseudomonadota</taxon>
        <taxon>Alphaproteobacteria</taxon>
        <taxon>Hyphomicrobiales</taxon>
        <taxon>Methylobacteriaceae</taxon>
        <taxon>Methylobacterium</taxon>
    </lineage>
</organism>
<comment type="similarity">
    <text evidence="9">Belongs to the MurJ/MviN family.</text>
</comment>
<evidence type="ECO:0000313" key="11">
    <source>
        <dbReference type="EMBL" id="GJD54717.1"/>
    </source>
</evidence>
<evidence type="ECO:0000313" key="12">
    <source>
        <dbReference type="EMBL" id="VUF12585.1"/>
    </source>
</evidence>
<dbReference type="Proteomes" id="UP000401717">
    <property type="component" value="Unassembled WGS sequence"/>
</dbReference>
<keyword evidence="7 10" id="KW-0472">Membrane</keyword>
<feature type="transmembrane region" description="Helical" evidence="10">
    <location>
        <begin position="325"/>
        <end position="346"/>
    </location>
</feature>
<evidence type="ECO:0000256" key="6">
    <source>
        <dbReference type="ARBA" id="ARBA00022989"/>
    </source>
</evidence>
<feature type="transmembrane region" description="Helical" evidence="10">
    <location>
        <begin position="445"/>
        <end position="465"/>
    </location>
</feature>
<dbReference type="RefSeq" id="WP_144763845.1">
    <property type="nucleotide sequence ID" value="NZ_BPQI01000012.1"/>
</dbReference>
<feature type="transmembrane region" description="Helical" evidence="10">
    <location>
        <begin position="358"/>
        <end position="381"/>
    </location>
</feature>
<evidence type="ECO:0000313" key="13">
    <source>
        <dbReference type="Proteomes" id="UP000401717"/>
    </source>
</evidence>
<feature type="transmembrane region" description="Helical" evidence="10">
    <location>
        <begin position="295"/>
        <end position="319"/>
    </location>
</feature>
<evidence type="ECO:0000256" key="10">
    <source>
        <dbReference type="SAM" id="Phobius"/>
    </source>
</evidence>
<keyword evidence="14" id="KW-1185">Reference proteome</keyword>
<dbReference type="GO" id="GO:0008360">
    <property type="term" value="P:regulation of cell shape"/>
    <property type="evidence" value="ECO:0007669"/>
    <property type="project" value="UniProtKB-KW"/>
</dbReference>
<dbReference type="Proteomes" id="UP001055303">
    <property type="component" value="Unassembled WGS sequence"/>
</dbReference>
<feature type="transmembrane region" description="Helical" evidence="10">
    <location>
        <begin position="177"/>
        <end position="197"/>
    </location>
</feature>
<gene>
    <name evidence="11" type="primary">murJ_1</name>
    <name evidence="11" type="ORF">IFDJLNFL_0596</name>
    <name evidence="12" type="ORF">MTDSW087_02278</name>
</gene>
<feature type="transmembrane region" description="Helical" evidence="10">
    <location>
        <begin position="41"/>
        <end position="65"/>
    </location>
</feature>
<evidence type="ECO:0000256" key="4">
    <source>
        <dbReference type="ARBA" id="ARBA00022960"/>
    </source>
</evidence>
<evidence type="ECO:0000313" key="14">
    <source>
        <dbReference type="Proteomes" id="UP001055303"/>
    </source>
</evidence>